<organism evidence="1 2">
    <name type="scientific">Coemansia furcata</name>
    <dbReference type="NCBI Taxonomy" id="417177"/>
    <lineage>
        <taxon>Eukaryota</taxon>
        <taxon>Fungi</taxon>
        <taxon>Fungi incertae sedis</taxon>
        <taxon>Zoopagomycota</taxon>
        <taxon>Kickxellomycotina</taxon>
        <taxon>Kickxellomycetes</taxon>
        <taxon>Kickxellales</taxon>
        <taxon>Kickxellaceae</taxon>
        <taxon>Coemansia</taxon>
    </lineage>
</organism>
<evidence type="ECO:0000313" key="1">
    <source>
        <dbReference type="EMBL" id="KAJ2799897.1"/>
    </source>
</evidence>
<keyword evidence="1" id="KW-0396">Initiation factor</keyword>
<name>A0ACC1L360_9FUNG</name>
<accession>A0ACC1L360</accession>
<sequence length="226" mass="24489">MAASKALAAGEWEDARDFIQSIRIWSLLPDSEEITAMLTSKIQVEALRTYLFTYATQFESVGLADLAAMFDLPKGKVYALLARMVYHNEVQASLDEVGGVLVFSRASHDASSRLQQTALTLSNKANTFADINERVFELKINGGQAPGDRQQGGERGERGQGDREGRPAQNRRDGGGRDGRDGRDNRDGQRGNQGRRDGGQGGGHRGGRGGRRGGNVGGGQRRNDNN</sequence>
<keyword evidence="1" id="KW-0648">Protein biosynthesis</keyword>
<evidence type="ECO:0000313" key="2">
    <source>
        <dbReference type="Proteomes" id="UP001140096"/>
    </source>
</evidence>
<dbReference type="EMBL" id="JANBUP010002552">
    <property type="protein sequence ID" value="KAJ2799897.1"/>
    <property type="molecule type" value="Genomic_DNA"/>
</dbReference>
<gene>
    <name evidence="1" type="primary">NIP1_1</name>
    <name evidence="1" type="ORF">H4S07_005314</name>
</gene>
<reference evidence="1" key="1">
    <citation type="submission" date="2022-07" db="EMBL/GenBank/DDBJ databases">
        <title>Phylogenomic reconstructions and comparative analyses of Kickxellomycotina fungi.</title>
        <authorList>
            <person name="Reynolds N.K."/>
            <person name="Stajich J.E."/>
            <person name="Barry K."/>
            <person name="Grigoriev I.V."/>
            <person name="Crous P."/>
            <person name="Smith M.E."/>
        </authorList>
    </citation>
    <scope>NUCLEOTIDE SEQUENCE</scope>
    <source>
        <strain evidence="1">CBS 102833</strain>
    </source>
</reference>
<proteinExistence type="predicted"/>
<keyword evidence="2" id="KW-1185">Reference proteome</keyword>
<dbReference type="Proteomes" id="UP001140096">
    <property type="component" value="Unassembled WGS sequence"/>
</dbReference>
<comment type="caution">
    <text evidence="1">The sequence shown here is derived from an EMBL/GenBank/DDBJ whole genome shotgun (WGS) entry which is preliminary data.</text>
</comment>
<protein>
    <submittedName>
        <fullName evidence="1">Translation initiation factor 3 subunit c</fullName>
    </submittedName>
</protein>